<dbReference type="EMBL" id="JADBEO010000015">
    <property type="protein sequence ID" value="MDR4306723.1"/>
    <property type="molecule type" value="Genomic_DNA"/>
</dbReference>
<protein>
    <submittedName>
        <fullName evidence="1">Uncharacterized protein</fullName>
    </submittedName>
</protein>
<reference evidence="1" key="1">
    <citation type="submission" date="2020-10" db="EMBL/GenBank/DDBJ databases">
        <authorList>
            <person name="Abbas A."/>
            <person name="Razzaq R."/>
            <person name="Waqas M."/>
            <person name="Abbas N."/>
            <person name="Nielsen T.K."/>
            <person name="Hansen L.H."/>
            <person name="Hussain S."/>
            <person name="Shahid M."/>
        </authorList>
    </citation>
    <scope>NUCLEOTIDE SEQUENCE</scope>
    <source>
        <strain evidence="1">S14</strain>
    </source>
</reference>
<keyword evidence="2" id="KW-1185">Reference proteome</keyword>
<sequence length="255" mass="28584">MRIDELRGLWKRSLLARPGEPDDVTTLVDWLQGPSLFADLRSPPDRPDFSTTRRLRDLDRAQIDWLATQEGFAGRLVAIGDAVEWRRVIDYQPPSEQADAGRLSMQDDILVEVGRDAPYLEHWRRDAARALSPCFALRLLAVDDGRAGFVIRVGGDFMFARDRLNPVAPGPSLAAHVAEAPDLVVAQNLVDCEISLGVIDGSDWRIVHSTMPFREGDRFELQVYDDVSTAETAERAPDGAGIRRRWSLVAKENWP</sequence>
<organism evidence="1 2">
    <name type="scientific">Chelatococcus sambhunathii</name>
    <dbReference type="NCBI Taxonomy" id="363953"/>
    <lineage>
        <taxon>Bacteria</taxon>
        <taxon>Pseudomonadati</taxon>
        <taxon>Pseudomonadota</taxon>
        <taxon>Alphaproteobacteria</taxon>
        <taxon>Hyphomicrobiales</taxon>
        <taxon>Chelatococcaceae</taxon>
        <taxon>Chelatococcus</taxon>
    </lineage>
</organism>
<dbReference type="RefSeq" id="WP_309390858.1">
    <property type="nucleotide sequence ID" value="NZ_JADBEO010000015.1"/>
</dbReference>
<evidence type="ECO:0000313" key="2">
    <source>
        <dbReference type="Proteomes" id="UP001181622"/>
    </source>
</evidence>
<comment type="caution">
    <text evidence="1">The sequence shown here is derived from an EMBL/GenBank/DDBJ whole genome shotgun (WGS) entry which is preliminary data.</text>
</comment>
<name>A0ABU1DF27_9HYPH</name>
<evidence type="ECO:0000313" key="1">
    <source>
        <dbReference type="EMBL" id="MDR4306723.1"/>
    </source>
</evidence>
<proteinExistence type="predicted"/>
<gene>
    <name evidence="1" type="ORF">IHQ68_08840</name>
</gene>
<accession>A0ABU1DF27</accession>
<dbReference type="Proteomes" id="UP001181622">
    <property type="component" value="Unassembled WGS sequence"/>
</dbReference>